<evidence type="ECO:0000313" key="1">
    <source>
        <dbReference type="EMBL" id="CAG2069483.1"/>
    </source>
</evidence>
<gene>
    <name evidence="1" type="ORF">TPAB3V08_LOCUS16425</name>
</gene>
<protein>
    <submittedName>
        <fullName evidence="1">Uncharacterized protein</fullName>
    </submittedName>
</protein>
<reference evidence="1" key="1">
    <citation type="submission" date="2021-03" db="EMBL/GenBank/DDBJ databases">
        <authorList>
            <person name="Tran Van P."/>
        </authorList>
    </citation>
    <scope>NUCLEOTIDE SEQUENCE</scope>
</reference>
<keyword evidence="2" id="KW-1185">Reference proteome</keyword>
<feature type="non-terminal residue" evidence="1">
    <location>
        <position position="92"/>
    </location>
</feature>
<dbReference type="EMBL" id="CAJPIN010143981">
    <property type="protein sequence ID" value="CAG2069483.1"/>
    <property type="molecule type" value="Genomic_DNA"/>
</dbReference>
<accession>A0ABN7PV06</accession>
<name>A0ABN7PV06_TIMPD</name>
<evidence type="ECO:0000313" key="2">
    <source>
        <dbReference type="Proteomes" id="UP001153148"/>
    </source>
</evidence>
<proteinExistence type="predicted"/>
<dbReference type="Proteomes" id="UP001153148">
    <property type="component" value="Unassembled WGS sequence"/>
</dbReference>
<sequence>MIEAKGESREDLMRRGQQGELLYWCVRDLLWRNGPLKCKEVLNRAYFVPIITMQQKHGQVSVYATRRYGEENDDSNQAWDLLKVRFIEYSWT</sequence>
<organism evidence="1 2">
    <name type="scientific">Timema podura</name>
    <name type="common">Walking stick</name>
    <dbReference type="NCBI Taxonomy" id="61482"/>
    <lineage>
        <taxon>Eukaryota</taxon>
        <taxon>Metazoa</taxon>
        <taxon>Ecdysozoa</taxon>
        <taxon>Arthropoda</taxon>
        <taxon>Hexapoda</taxon>
        <taxon>Insecta</taxon>
        <taxon>Pterygota</taxon>
        <taxon>Neoptera</taxon>
        <taxon>Polyneoptera</taxon>
        <taxon>Phasmatodea</taxon>
        <taxon>Timematodea</taxon>
        <taxon>Timematoidea</taxon>
        <taxon>Timematidae</taxon>
        <taxon>Timema</taxon>
    </lineage>
</organism>
<comment type="caution">
    <text evidence="1">The sequence shown here is derived from an EMBL/GenBank/DDBJ whole genome shotgun (WGS) entry which is preliminary data.</text>
</comment>